<feature type="region of interest" description="Disordered" evidence="7">
    <location>
        <begin position="16"/>
        <end position="77"/>
    </location>
</feature>
<evidence type="ECO:0000256" key="1">
    <source>
        <dbReference type="ARBA" id="ARBA00006477"/>
    </source>
</evidence>
<organism evidence="11 12">
    <name type="scientific">Aspergillus tanneri</name>
    <dbReference type="NCBI Taxonomy" id="1220188"/>
    <lineage>
        <taxon>Eukaryota</taxon>
        <taxon>Fungi</taxon>
        <taxon>Dikarya</taxon>
        <taxon>Ascomycota</taxon>
        <taxon>Pezizomycotina</taxon>
        <taxon>Eurotiomycetes</taxon>
        <taxon>Eurotiomycetidae</taxon>
        <taxon>Eurotiales</taxon>
        <taxon>Aspergillaceae</taxon>
        <taxon>Aspergillus</taxon>
        <taxon>Aspergillus subgen. Circumdati</taxon>
    </lineage>
</organism>
<sequence length="919" mass="102733">MSILVRPSKRKLDEIEGLAEQLNRQHSNPSQFFHPHLSDPPDLDHEKDPPRQKNVDLSRSPERPDTPDHFLLHESRSGPGIPACFEGPVQTQRKFLPNASIVLIGIRGTGKSSLAVILAAASGRRLIDAGQVFQQLTGRSRAEYKRDFGLAEYRQQEVRIMESMLEEHKEGWVIACGPGSMERRGQMLLREYAKTHPVIHIIRDSQSIQSYLNAWDIDKVRHFLELSGPIYRTCSNLEFFNVSEKGTGNPTLSKESHQNSPIGLEMDQRSETFTPFLTLKRLQRDFLRFIAFAIGDATYLRKQHQSFPLSMQPVQKRMYTYAAIAPLSSLMERNFDIEDLESAADAFELKVDVTDGSSSQLGVDPTLLDRISQTVGTIRRSIIIQLIYHVDSSIASNASTAPQNKQLRRSDTAYLNLVQHGLRLSPGFLTVDLSYDDSILSQIIASKGASKIIGHFEALQRPSEGWDDHKYQALYERARKLDCDMVRLIQPAESIEDNFAVQRFRHHIRSLPGGDVPLIAYNSGPLGRLSCCFNEILSPVVHQSLMPDTHTKNLSCITLREAQGALYSSFTLDPMQYFVFGANATYSLSPAMHNSAYRQCGLPHVYKIHQSSSLRGLNELVENPHFGGTSVSLPYKTECIPLLHSMSPHARAIGAVNTLIPIRDLASKALNAEDSTLYIEKSRAGPVKALHGDNTDWIGITNCFRRGLSPANAIRPSSTGLVIGAGGMARAAIYSMIHIGVENIFIYNRTVSNAERLAYHYNRQNLHVHGSDSPDGRRPKFHILKSSHDPWPIAYKQPTVICSCIPAHSIGGQPAPNTEMPLQWLESSTGGVVVDLAYKPLNTPLIKQIRSLSHRGWVALDGLDVLPEQGFAQFELFTGRRAPRRLMRTVVLQEYRGEEGQYDPSAIQSRLEHLDGQPT</sequence>
<dbReference type="PANTHER" id="PTHR21090">
    <property type="entry name" value="AROM/DEHYDROQUINATE SYNTHASE"/>
    <property type="match status" value="1"/>
</dbReference>
<evidence type="ECO:0000256" key="4">
    <source>
        <dbReference type="ARBA" id="ARBA00022911"/>
    </source>
</evidence>
<dbReference type="InterPro" id="IPR013708">
    <property type="entry name" value="Shikimate_DH-bd_N"/>
</dbReference>
<dbReference type="VEuPathDB" id="FungiDB:EYZ11_001770"/>
<dbReference type="AlphaFoldDB" id="A0A5M9N344"/>
<evidence type="ECO:0000256" key="3">
    <source>
        <dbReference type="ARBA" id="ARBA00022491"/>
    </source>
</evidence>
<evidence type="ECO:0000259" key="9">
    <source>
        <dbReference type="Pfam" id="PF08501"/>
    </source>
</evidence>
<feature type="domain" description="SDH C-terminal" evidence="10">
    <location>
        <begin position="862"/>
        <end position="892"/>
    </location>
</feature>
<proteinExistence type="inferred from homology"/>
<evidence type="ECO:0000259" key="10">
    <source>
        <dbReference type="Pfam" id="PF18317"/>
    </source>
</evidence>
<keyword evidence="3" id="KW-0678">Repressor</keyword>
<dbReference type="SUPFAM" id="SSF51735">
    <property type="entry name" value="NAD(P)-binding Rossmann-fold domains"/>
    <property type="match status" value="1"/>
</dbReference>
<dbReference type="Pfam" id="PF08501">
    <property type="entry name" value="Shikimate_dh_N"/>
    <property type="match status" value="1"/>
</dbReference>
<feature type="domain" description="Shikimate dehydrogenase substrate binding N-terminal" evidence="9">
    <location>
        <begin position="579"/>
        <end position="659"/>
    </location>
</feature>
<dbReference type="CDD" id="cd00502">
    <property type="entry name" value="DHQase_I"/>
    <property type="match status" value="1"/>
</dbReference>
<evidence type="ECO:0000256" key="5">
    <source>
        <dbReference type="ARBA" id="ARBA00023015"/>
    </source>
</evidence>
<dbReference type="InterPro" id="IPR046346">
    <property type="entry name" value="Aminoacid_DH-like_N_sf"/>
</dbReference>
<accession>A0A5M9N344</accession>
<dbReference type="Gene3D" id="3.40.50.720">
    <property type="entry name" value="NAD(P)-binding Rossmann-like Domain"/>
    <property type="match status" value="1"/>
</dbReference>
<evidence type="ECO:0000313" key="12">
    <source>
        <dbReference type="Proteomes" id="UP000324241"/>
    </source>
</evidence>
<evidence type="ECO:0000256" key="6">
    <source>
        <dbReference type="ARBA" id="ARBA00023163"/>
    </source>
</evidence>
<dbReference type="PANTHER" id="PTHR21090:SF27">
    <property type="entry name" value="QUINATE REPRESSOR PROTEIN"/>
    <property type="match status" value="1"/>
</dbReference>
<feature type="compositionally biased region" description="Polar residues" evidence="7">
    <location>
        <begin position="22"/>
        <end position="31"/>
    </location>
</feature>
<dbReference type="GO" id="GO:0009423">
    <property type="term" value="P:chorismate biosynthetic process"/>
    <property type="evidence" value="ECO:0007669"/>
    <property type="project" value="TreeGrafter"/>
</dbReference>
<feature type="domain" description="Quinate/shikimate 5-dehydrogenase/glutamyl-tRNA reductase" evidence="8">
    <location>
        <begin position="720"/>
        <end position="768"/>
    </location>
</feature>
<dbReference type="RefSeq" id="XP_033431335.1">
    <property type="nucleotide sequence ID" value="XM_033565578.1"/>
</dbReference>
<dbReference type="SUPFAM" id="SSF53223">
    <property type="entry name" value="Aminoacid dehydrogenase-like, N-terminal domain"/>
    <property type="match status" value="1"/>
</dbReference>
<feature type="compositionally biased region" description="Basic and acidic residues" evidence="7">
    <location>
        <begin position="36"/>
        <end position="76"/>
    </location>
</feature>
<dbReference type="Pfam" id="PF01487">
    <property type="entry name" value="DHquinase_I"/>
    <property type="match status" value="1"/>
</dbReference>
<dbReference type="Gene3D" id="3.20.20.70">
    <property type="entry name" value="Aldolase class I"/>
    <property type="match status" value="1"/>
</dbReference>
<dbReference type="GO" id="GO:0003855">
    <property type="term" value="F:3-dehydroquinate dehydratase activity"/>
    <property type="evidence" value="ECO:0007669"/>
    <property type="project" value="InterPro"/>
</dbReference>
<dbReference type="Gene3D" id="3.40.50.300">
    <property type="entry name" value="P-loop containing nucleotide triphosphate hydrolases"/>
    <property type="match status" value="1"/>
</dbReference>
<dbReference type="InterPro" id="IPR027417">
    <property type="entry name" value="P-loop_NTPase"/>
</dbReference>
<dbReference type="Pfam" id="PF01488">
    <property type="entry name" value="Shikimate_DH"/>
    <property type="match status" value="1"/>
</dbReference>
<comment type="similarity">
    <text evidence="2">In the N-terminal section; belongs to the shikimate kinase family.</text>
</comment>
<dbReference type="OrthoDB" id="4415835at2759"/>
<keyword evidence="6" id="KW-0804">Transcription</keyword>
<dbReference type="Gene3D" id="3.40.50.10860">
    <property type="entry name" value="Leucine Dehydrogenase, chain A, domain 1"/>
    <property type="match status" value="1"/>
</dbReference>
<dbReference type="SUPFAM" id="SSF52540">
    <property type="entry name" value="P-loop containing nucleoside triphosphate hydrolases"/>
    <property type="match status" value="1"/>
</dbReference>
<dbReference type="Pfam" id="PF18317">
    <property type="entry name" value="SDH_C"/>
    <property type="match status" value="1"/>
</dbReference>
<dbReference type="GeneID" id="54323576"/>
<name>A0A5M9N344_9EURO</name>
<dbReference type="FunFam" id="3.40.50.10860:FF:000019">
    <property type="entry name" value="Quinate pathway repressor protein QutR"/>
    <property type="match status" value="1"/>
</dbReference>
<dbReference type="InterPro" id="IPR006151">
    <property type="entry name" value="Shikm_DH/Glu-tRNA_Rdtase"/>
</dbReference>
<dbReference type="InterPro" id="IPR041121">
    <property type="entry name" value="SDH_C"/>
</dbReference>
<evidence type="ECO:0000256" key="2">
    <source>
        <dbReference type="ARBA" id="ARBA00009349"/>
    </source>
</evidence>
<keyword evidence="4" id="KW-0672">Quinate metabolism</keyword>
<dbReference type="GO" id="GO:0003866">
    <property type="term" value="F:3-phosphoshikimate 1-carboxyvinyltransferase activity"/>
    <property type="evidence" value="ECO:0007669"/>
    <property type="project" value="TreeGrafter"/>
</dbReference>
<reference evidence="11 12" key="1">
    <citation type="submission" date="2019-08" db="EMBL/GenBank/DDBJ databases">
        <title>The genome sequence of a newly discovered highly antifungal drug resistant Aspergillus species, Aspergillus tanneri NIH 1004.</title>
        <authorList>
            <person name="Mounaud S."/>
            <person name="Singh I."/>
            <person name="Joardar V."/>
            <person name="Pakala S."/>
            <person name="Pakala S."/>
            <person name="Venepally P."/>
            <person name="Chung J.K."/>
            <person name="Losada L."/>
            <person name="Nierman W.C."/>
        </authorList>
    </citation>
    <scope>NUCLEOTIDE SEQUENCE [LARGE SCALE GENOMIC DNA]</scope>
    <source>
        <strain evidence="11 12">NIH1004</strain>
    </source>
</reference>
<dbReference type="Proteomes" id="UP000324241">
    <property type="component" value="Unassembled WGS sequence"/>
</dbReference>
<evidence type="ECO:0000259" key="8">
    <source>
        <dbReference type="Pfam" id="PF01488"/>
    </source>
</evidence>
<dbReference type="FunFam" id="3.40.50.720:FF:000386">
    <property type="entry name" value="Quinate repressor protein"/>
    <property type="match status" value="1"/>
</dbReference>
<dbReference type="EMBL" id="QUQM01000002">
    <property type="protein sequence ID" value="KAA8651974.1"/>
    <property type="molecule type" value="Genomic_DNA"/>
</dbReference>
<gene>
    <name evidence="11" type="ORF">ATNIH1004_000874</name>
</gene>
<dbReference type="PRINTS" id="PR01100">
    <property type="entry name" value="SHIKIMTKNASE"/>
</dbReference>
<dbReference type="Pfam" id="PF01202">
    <property type="entry name" value="SKI"/>
    <property type="match status" value="1"/>
</dbReference>
<dbReference type="InterPro" id="IPR031322">
    <property type="entry name" value="Shikimate/glucono_kinase"/>
</dbReference>
<comment type="caution">
    <text evidence="11">The sequence shown here is derived from an EMBL/GenBank/DDBJ whole genome shotgun (WGS) entry which is preliminary data.</text>
</comment>
<dbReference type="GO" id="GO:0004764">
    <property type="term" value="F:shikimate 3-dehydrogenase (NADP+) activity"/>
    <property type="evidence" value="ECO:0007669"/>
    <property type="project" value="InterPro"/>
</dbReference>
<dbReference type="InterPro" id="IPR013785">
    <property type="entry name" value="Aldolase_TIM"/>
</dbReference>
<dbReference type="FunFam" id="3.40.50.300:FF:002254">
    <property type="entry name" value="Quinate pathway repressor protein QutR"/>
    <property type="match status" value="1"/>
</dbReference>
<protein>
    <submittedName>
        <fullName evidence="11">Uncharacterized protein</fullName>
    </submittedName>
</protein>
<evidence type="ECO:0000256" key="7">
    <source>
        <dbReference type="SAM" id="MobiDB-lite"/>
    </source>
</evidence>
<keyword evidence="5" id="KW-0805">Transcription regulation</keyword>
<comment type="similarity">
    <text evidence="1">In the 2nd section; belongs to the type-I 3-dehydroquinase family.</text>
</comment>
<dbReference type="SUPFAM" id="SSF51569">
    <property type="entry name" value="Aldolase"/>
    <property type="match status" value="1"/>
</dbReference>
<dbReference type="InterPro" id="IPR036291">
    <property type="entry name" value="NAD(P)-bd_dom_sf"/>
</dbReference>
<dbReference type="InterPro" id="IPR001381">
    <property type="entry name" value="DHquinase_I"/>
</dbReference>
<evidence type="ECO:0000313" key="11">
    <source>
        <dbReference type="EMBL" id="KAA8651974.1"/>
    </source>
</evidence>
<dbReference type="CDD" id="cd01065">
    <property type="entry name" value="NAD_bind_Shikimate_DH"/>
    <property type="match status" value="1"/>
</dbReference>